<evidence type="ECO:0000256" key="1">
    <source>
        <dbReference type="SAM" id="MobiDB-lite"/>
    </source>
</evidence>
<name>A0A644ZQ60_9ZZZZ</name>
<dbReference type="EMBL" id="VSSQ01009983">
    <property type="protein sequence ID" value="MPM43119.1"/>
    <property type="molecule type" value="Genomic_DNA"/>
</dbReference>
<comment type="caution">
    <text evidence="2">The sequence shown here is derived from an EMBL/GenBank/DDBJ whole genome shotgun (WGS) entry which is preliminary data.</text>
</comment>
<protein>
    <submittedName>
        <fullName evidence="2">Uncharacterized protein</fullName>
    </submittedName>
</protein>
<dbReference type="AlphaFoldDB" id="A0A644ZQ60"/>
<feature type="region of interest" description="Disordered" evidence="1">
    <location>
        <begin position="103"/>
        <end position="143"/>
    </location>
</feature>
<accession>A0A644ZQ60</accession>
<organism evidence="2">
    <name type="scientific">bioreactor metagenome</name>
    <dbReference type="NCBI Taxonomy" id="1076179"/>
    <lineage>
        <taxon>unclassified sequences</taxon>
        <taxon>metagenomes</taxon>
        <taxon>ecological metagenomes</taxon>
    </lineage>
</organism>
<sequence>MSVRRPRPRFPLPQDGRFRTASVPRRGLFRDRRGFPANSDRALPPAAACRSACGGSVPSPSCAGGCCGSVPDSSPDNNRADWSDGSGCRLPESRICRSPRWNRRLSFPRPARPAPGRRRRAARAGSRSPAPPAAGSSRCGPKN</sequence>
<evidence type="ECO:0000313" key="2">
    <source>
        <dbReference type="EMBL" id="MPM43119.1"/>
    </source>
</evidence>
<feature type="region of interest" description="Disordered" evidence="1">
    <location>
        <begin position="1"/>
        <end position="43"/>
    </location>
</feature>
<feature type="compositionally biased region" description="Low complexity" evidence="1">
    <location>
        <begin position="123"/>
        <end position="143"/>
    </location>
</feature>
<gene>
    <name evidence="2" type="ORF">SDC9_89792</name>
</gene>
<reference evidence="2" key="1">
    <citation type="submission" date="2019-08" db="EMBL/GenBank/DDBJ databases">
        <authorList>
            <person name="Kucharzyk K."/>
            <person name="Murdoch R.W."/>
            <person name="Higgins S."/>
            <person name="Loffler F."/>
        </authorList>
    </citation>
    <scope>NUCLEOTIDE SEQUENCE</scope>
</reference>
<feature type="region of interest" description="Disordered" evidence="1">
    <location>
        <begin position="68"/>
        <end position="88"/>
    </location>
</feature>
<proteinExistence type="predicted"/>